<reference evidence="2 3" key="1">
    <citation type="journal article" date="2016" name="Nat. Commun.">
        <title>Thousands of microbial genomes shed light on interconnected biogeochemical processes in an aquifer system.</title>
        <authorList>
            <person name="Anantharaman K."/>
            <person name="Brown C.T."/>
            <person name="Hug L.A."/>
            <person name="Sharon I."/>
            <person name="Castelle C.J."/>
            <person name="Probst A.J."/>
            <person name="Thomas B.C."/>
            <person name="Singh A."/>
            <person name="Wilkins M.J."/>
            <person name="Karaoz U."/>
            <person name="Brodie E.L."/>
            <person name="Williams K.H."/>
            <person name="Hubbard S.S."/>
            <person name="Banfield J.F."/>
        </authorList>
    </citation>
    <scope>NUCLEOTIDE SEQUENCE [LARGE SCALE GENOMIC DNA]</scope>
</reference>
<evidence type="ECO:0000313" key="2">
    <source>
        <dbReference type="EMBL" id="OGZ68666.1"/>
    </source>
</evidence>
<comment type="caution">
    <text evidence="2">The sequence shown here is derived from an EMBL/GenBank/DDBJ whole genome shotgun (WGS) entry which is preliminary data.</text>
</comment>
<name>A0A1G2I1J6_9BACT</name>
<dbReference type="Proteomes" id="UP000178820">
    <property type="component" value="Unassembled WGS sequence"/>
</dbReference>
<organism evidence="2 3">
    <name type="scientific">Candidatus Staskawiczbacteria bacterium RIFCSPHIGHO2_02_FULL_42_22</name>
    <dbReference type="NCBI Taxonomy" id="1802207"/>
    <lineage>
        <taxon>Bacteria</taxon>
        <taxon>Candidatus Staskawicziibacteriota</taxon>
    </lineage>
</organism>
<sequence>MRISLGKNVKGSRAAQEGRASPFGGLFVDNIAAKLGKNVLGVGKLPRCGQICRNKFIHILT</sequence>
<evidence type="ECO:0000313" key="3">
    <source>
        <dbReference type="Proteomes" id="UP000178820"/>
    </source>
</evidence>
<gene>
    <name evidence="2" type="ORF">A3D44_04090</name>
</gene>
<dbReference type="EMBL" id="MHOT01000019">
    <property type="protein sequence ID" value="OGZ68666.1"/>
    <property type="molecule type" value="Genomic_DNA"/>
</dbReference>
<feature type="region of interest" description="Disordered" evidence="1">
    <location>
        <begin position="1"/>
        <end position="21"/>
    </location>
</feature>
<proteinExistence type="predicted"/>
<dbReference type="AlphaFoldDB" id="A0A1G2I1J6"/>
<protein>
    <submittedName>
        <fullName evidence="2">Uncharacterized protein</fullName>
    </submittedName>
</protein>
<accession>A0A1G2I1J6</accession>
<evidence type="ECO:0000256" key="1">
    <source>
        <dbReference type="SAM" id="MobiDB-lite"/>
    </source>
</evidence>